<dbReference type="InterPro" id="IPR036291">
    <property type="entry name" value="NAD(P)-bd_dom_sf"/>
</dbReference>
<dbReference type="Pfam" id="PF03015">
    <property type="entry name" value="Sterile"/>
    <property type="match status" value="1"/>
</dbReference>
<dbReference type="EC" id="1.2.1.84" evidence="4"/>
<dbReference type="CDD" id="cd05236">
    <property type="entry name" value="FAR-N_SDR_e"/>
    <property type="match status" value="1"/>
</dbReference>
<dbReference type="Proteomes" id="UP000249218">
    <property type="component" value="Unassembled WGS sequence"/>
</dbReference>
<comment type="similarity">
    <text evidence="1 4">Belongs to the fatty acyl-CoA reductase family.</text>
</comment>
<dbReference type="InterPro" id="IPR013120">
    <property type="entry name" value="FAR_NAD-bd"/>
</dbReference>
<dbReference type="PANTHER" id="PTHR11011:SF60">
    <property type="entry name" value="FATTY ACYL-COA REDUCTASE-RELATED"/>
    <property type="match status" value="1"/>
</dbReference>
<dbReference type="SUPFAM" id="SSF51735">
    <property type="entry name" value="NAD(P)-binding Rossmann-fold domains"/>
    <property type="match status" value="1"/>
</dbReference>
<feature type="domain" description="Fatty acyl-CoA reductase C-terminal" evidence="5">
    <location>
        <begin position="321"/>
        <end position="417"/>
    </location>
</feature>
<keyword evidence="4" id="KW-0521">NADP</keyword>
<feature type="transmembrane region" description="Helical" evidence="4">
    <location>
        <begin position="312"/>
        <end position="338"/>
    </location>
</feature>
<keyword evidence="2 4" id="KW-0444">Lipid biosynthesis</keyword>
<keyword evidence="8" id="KW-1185">Reference proteome</keyword>
<dbReference type="PANTHER" id="PTHR11011">
    <property type="entry name" value="MALE STERILITY PROTEIN 2-RELATED"/>
    <property type="match status" value="1"/>
</dbReference>
<dbReference type="EMBL" id="KZ150217">
    <property type="protein sequence ID" value="PZC72128.1"/>
    <property type="molecule type" value="Genomic_DNA"/>
</dbReference>
<evidence type="ECO:0000313" key="8">
    <source>
        <dbReference type="Proteomes" id="UP000249218"/>
    </source>
</evidence>
<dbReference type="OrthoDB" id="429813at2759"/>
<organism evidence="7 8">
    <name type="scientific">Helicoverpa armigera</name>
    <name type="common">Cotton bollworm</name>
    <name type="synonym">Heliothis armigera</name>
    <dbReference type="NCBI Taxonomy" id="29058"/>
    <lineage>
        <taxon>Eukaryota</taxon>
        <taxon>Metazoa</taxon>
        <taxon>Ecdysozoa</taxon>
        <taxon>Arthropoda</taxon>
        <taxon>Hexapoda</taxon>
        <taxon>Insecta</taxon>
        <taxon>Pterygota</taxon>
        <taxon>Neoptera</taxon>
        <taxon>Endopterygota</taxon>
        <taxon>Lepidoptera</taxon>
        <taxon>Glossata</taxon>
        <taxon>Ditrysia</taxon>
        <taxon>Noctuoidea</taxon>
        <taxon>Noctuidae</taxon>
        <taxon>Heliothinae</taxon>
        <taxon>Helicoverpa</taxon>
    </lineage>
</organism>
<name>A0A2W1BAL1_HELAM</name>
<keyword evidence="4" id="KW-0812">Transmembrane</keyword>
<dbReference type="GO" id="GO:0035336">
    <property type="term" value="P:long-chain fatty-acyl-CoA metabolic process"/>
    <property type="evidence" value="ECO:0007669"/>
    <property type="project" value="TreeGrafter"/>
</dbReference>
<dbReference type="Pfam" id="PF07993">
    <property type="entry name" value="NAD_binding_4"/>
    <property type="match status" value="1"/>
</dbReference>
<comment type="function">
    <text evidence="4">Catalyzes the reduction of fatty acyl-CoA to fatty alcohols.</text>
</comment>
<evidence type="ECO:0000259" key="6">
    <source>
        <dbReference type="Pfam" id="PF07993"/>
    </source>
</evidence>
<evidence type="ECO:0000256" key="2">
    <source>
        <dbReference type="ARBA" id="ARBA00022516"/>
    </source>
</evidence>
<dbReference type="InterPro" id="IPR033640">
    <property type="entry name" value="FAR_C"/>
</dbReference>
<feature type="transmembrane region" description="Helical" evidence="4">
    <location>
        <begin position="431"/>
        <end position="459"/>
    </location>
</feature>
<dbReference type="InterPro" id="IPR026055">
    <property type="entry name" value="FAR"/>
</dbReference>
<evidence type="ECO:0000256" key="4">
    <source>
        <dbReference type="RuleBase" id="RU363097"/>
    </source>
</evidence>
<dbReference type="GO" id="GO:0080019">
    <property type="term" value="F:alcohol-forming very long-chain fatty acyl-CoA reductase activity"/>
    <property type="evidence" value="ECO:0007669"/>
    <property type="project" value="InterPro"/>
</dbReference>
<dbReference type="GO" id="GO:0102965">
    <property type="term" value="F:alcohol-forming long-chain fatty acyl-CoA reductase activity"/>
    <property type="evidence" value="ECO:0007669"/>
    <property type="project" value="UniProtKB-EC"/>
</dbReference>
<dbReference type="GO" id="GO:0005777">
    <property type="term" value="C:peroxisome"/>
    <property type="evidence" value="ECO:0007669"/>
    <property type="project" value="TreeGrafter"/>
</dbReference>
<evidence type="ECO:0000313" key="7">
    <source>
        <dbReference type="EMBL" id="PZC72128.1"/>
    </source>
</evidence>
<dbReference type="CDD" id="cd09071">
    <property type="entry name" value="FAR_C"/>
    <property type="match status" value="1"/>
</dbReference>
<feature type="domain" description="Thioester reductase (TE)" evidence="6">
    <location>
        <begin position="1"/>
        <end position="250"/>
    </location>
</feature>
<dbReference type="AlphaFoldDB" id="A0A2W1BAL1"/>
<evidence type="ECO:0000259" key="5">
    <source>
        <dbReference type="Pfam" id="PF03015"/>
    </source>
</evidence>
<keyword evidence="3 4" id="KW-0443">Lipid metabolism</keyword>
<sequence length="466" mass="53155">MLLRQKKGKNIKDRLEEILKDPVYDMLKEKQPKFAERIIPVEGEVADLRLGISDADWATLTSEVDTIFHVAATVRFDEALAKATFINIRGTREALALGKACPKLKSFVHVSTAFSHATFERIGKEIREEFYKTPVSPHILIKMAQEMDSERLDGITPALIKGWPNTYTFTKAVAEEMVRTDAGNLPVTIVRPPAVIGSYYEPSPGWMDMSCVYSTSGIILGVGMGLIHVANVDKHVALNVAPVDMVNNTILAAGWQAKERDDKNEVKIYALATAEQTVTFDYTANIMRKECVKFSANKAIWYCSLIEVKNRFLYNIVALLLHYIPAFFIDIIAGLAGLKLQGKPVSFTKIYEKYDKLLRTHGYFLAYEFDFKDDNLKGLRSKMSDADKAIFNCDLRSYEKDLFVKVWCLGVRKYIIQDGLRNVRKAYRKQIYFGIANYVFLALYFYTLFCLFCYCWFILKYAFANL</sequence>
<keyword evidence="4" id="KW-0560">Oxidoreductase</keyword>
<evidence type="ECO:0000256" key="3">
    <source>
        <dbReference type="ARBA" id="ARBA00023098"/>
    </source>
</evidence>
<keyword evidence="4" id="KW-1133">Transmembrane helix</keyword>
<proteinExistence type="inferred from homology"/>
<gene>
    <name evidence="7" type="primary">HaOG211833</name>
    <name evidence="7" type="ORF">B5X24_HaOG211833</name>
</gene>
<comment type="catalytic activity">
    <reaction evidence="4">
        <text>a long-chain fatty acyl-CoA + 2 NADPH + 2 H(+) = a long-chain primary fatty alcohol + 2 NADP(+) + CoA</text>
        <dbReference type="Rhea" id="RHEA:52716"/>
        <dbReference type="ChEBI" id="CHEBI:15378"/>
        <dbReference type="ChEBI" id="CHEBI:57287"/>
        <dbReference type="ChEBI" id="CHEBI:57783"/>
        <dbReference type="ChEBI" id="CHEBI:58349"/>
        <dbReference type="ChEBI" id="CHEBI:77396"/>
        <dbReference type="ChEBI" id="CHEBI:83139"/>
        <dbReference type="EC" id="1.2.1.84"/>
    </reaction>
</comment>
<keyword evidence="4" id="KW-0472">Membrane</keyword>
<evidence type="ECO:0000256" key="1">
    <source>
        <dbReference type="ARBA" id="ARBA00005928"/>
    </source>
</evidence>
<dbReference type="Gene3D" id="3.40.50.720">
    <property type="entry name" value="NAD(P)-binding Rossmann-like Domain"/>
    <property type="match status" value="1"/>
</dbReference>
<protein>
    <recommendedName>
        <fullName evidence="4">Fatty acyl-CoA reductase</fullName>
        <ecNumber evidence="4">1.2.1.84</ecNumber>
    </recommendedName>
</protein>
<accession>A0A2W1BAL1</accession>
<reference evidence="7 8" key="1">
    <citation type="journal article" date="2017" name="BMC Biol.">
        <title>Genomic innovations, transcriptional plasticity and gene loss underlying the evolution and divergence of two highly polyphagous and invasive Helicoverpa pest species.</title>
        <authorList>
            <person name="Pearce S.L."/>
            <person name="Clarke D.F."/>
            <person name="East P.D."/>
            <person name="Elfekih S."/>
            <person name="Gordon K.H."/>
            <person name="Jermiin L.S."/>
            <person name="McGaughran A."/>
            <person name="Oakeshott J.G."/>
            <person name="Papanikolaou A."/>
            <person name="Perera O.P."/>
            <person name="Rane R.V."/>
            <person name="Richards S."/>
            <person name="Tay W.T."/>
            <person name="Walsh T.K."/>
            <person name="Anderson A."/>
            <person name="Anderson C.J."/>
            <person name="Asgari S."/>
            <person name="Board P.G."/>
            <person name="Bretschneider A."/>
            <person name="Campbell P.M."/>
            <person name="Chertemps T."/>
            <person name="Christeller J.T."/>
            <person name="Coppin C.W."/>
            <person name="Downes S.J."/>
            <person name="Duan G."/>
            <person name="Farnsworth C.A."/>
            <person name="Good R.T."/>
            <person name="Han L.B."/>
            <person name="Han Y.C."/>
            <person name="Hatje K."/>
            <person name="Horne I."/>
            <person name="Huang Y.P."/>
            <person name="Hughes D.S."/>
            <person name="Jacquin-Joly E."/>
            <person name="James W."/>
            <person name="Jhangiani S."/>
            <person name="Kollmar M."/>
            <person name="Kuwar S.S."/>
            <person name="Li S."/>
            <person name="Liu N.Y."/>
            <person name="Maibeche M.T."/>
            <person name="Miller J.R."/>
            <person name="Montagne N."/>
            <person name="Perry T."/>
            <person name="Qu J."/>
            <person name="Song S.V."/>
            <person name="Sutton G.G."/>
            <person name="Vogel H."/>
            <person name="Walenz B.P."/>
            <person name="Xu W."/>
            <person name="Zhang H.J."/>
            <person name="Zou Z."/>
            <person name="Batterham P."/>
            <person name="Edwards O.R."/>
            <person name="Feyereisen R."/>
            <person name="Gibbs R.A."/>
            <person name="Heckel D.G."/>
            <person name="McGrath A."/>
            <person name="Robin C."/>
            <person name="Scherer S.E."/>
            <person name="Worley K.C."/>
            <person name="Wu Y.D."/>
        </authorList>
    </citation>
    <scope>NUCLEOTIDE SEQUENCE [LARGE SCALE GENOMIC DNA]</scope>
    <source>
        <strain evidence="7">Harm_GR_Male_#8</strain>
        <tissue evidence="7">Whole organism</tissue>
    </source>
</reference>